<evidence type="ECO:0000259" key="3">
    <source>
        <dbReference type="PROSITE" id="PS51724"/>
    </source>
</evidence>
<dbReference type="InterPro" id="IPR036908">
    <property type="entry name" value="RlpA-like_sf"/>
</dbReference>
<keyword evidence="2" id="KW-0732">Signal</keyword>
<feature type="compositionally biased region" description="Pro residues" evidence="1">
    <location>
        <begin position="207"/>
        <end position="220"/>
    </location>
</feature>
<evidence type="ECO:0000256" key="2">
    <source>
        <dbReference type="SAM" id="SignalP"/>
    </source>
</evidence>
<dbReference type="InterPro" id="IPR007730">
    <property type="entry name" value="SPOR-like_dom"/>
</dbReference>
<feature type="region of interest" description="Disordered" evidence="1">
    <location>
        <begin position="193"/>
        <end position="221"/>
    </location>
</feature>
<organism evidence="4">
    <name type="scientific">Sphingomonas psychrotolerans</name>
    <dbReference type="NCBI Taxonomy" id="1327635"/>
    <lineage>
        <taxon>Bacteria</taxon>
        <taxon>Pseudomonadati</taxon>
        <taxon>Pseudomonadota</taxon>
        <taxon>Alphaproteobacteria</taxon>
        <taxon>Sphingomonadales</taxon>
        <taxon>Sphingomonadaceae</taxon>
        <taxon>Sphingomonas</taxon>
    </lineage>
</organism>
<feature type="region of interest" description="Disordered" evidence="1">
    <location>
        <begin position="29"/>
        <end position="75"/>
    </location>
</feature>
<feature type="compositionally biased region" description="Low complexity" evidence="1">
    <location>
        <begin position="193"/>
        <end position="203"/>
    </location>
</feature>
<dbReference type="PANTHER" id="PTHR34183:SF1">
    <property type="entry name" value="ENDOLYTIC PEPTIDOGLYCAN TRANSGLYCOSYLASE RLPA"/>
    <property type="match status" value="1"/>
</dbReference>
<dbReference type="InterPro" id="IPR036680">
    <property type="entry name" value="SPOR-like_sf"/>
</dbReference>
<gene>
    <name evidence="4" type="ORF">MZO42_04275</name>
</gene>
<feature type="domain" description="SPOR" evidence="3">
    <location>
        <begin position="221"/>
        <end position="291"/>
    </location>
</feature>
<evidence type="ECO:0000313" key="4">
    <source>
        <dbReference type="EMBL" id="MDT8757904.1"/>
    </source>
</evidence>
<sequence length="292" mass="29380">MKSNAKAAAALLLLAGTGAERAFAHQNAGASYPVPGTAPARSQPAPRLDYAAQDADPTAGIEGPRGSSQRGPGEQRYDEVGYAAVEDPTQGVTGVHASLPVDTLVEVTSLENGRTIVVLVNATDPGAAKPITLSAGAARALGHDGAATIPVRVRKVAAAPGDMAALRSGQPAPARPDTPPILLNALRKHLGAPVAAAPAPAEHPATRPAPPPRAAAPRPAPAARGNFWVQVAALSNARNAQALAQRLSGSVKQGGGLYRVQLGPYATRAQADAARAGAARAGYGDARVLAVN</sequence>
<dbReference type="SUPFAM" id="SSF110997">
    <property type="entry name" value="Sporulation related repeat"/>
    <property type="match status" value="1"/>
</dbReference>
<dbReference type="Pfam" id="PF05036">
    <property type="entry name" value="SPOR"/>
    <property type="match status" value="1"/>
</dbReference>
<dbReference type="EMBL" id="JALMLT010000001">
    <property type="protein sequence ID" value="MDT8757904.1"/>
    <property type="molecule type" value="Genomic_DNA"/>
</dbReference>
<reference evidence="4" key="1">
    <citation type="submission" date="2022-04" db="EMBL/GenBank/DDBJ databases">
        <title>Tomato heritable bacteria conferring resistance against bacterial wilt.</title>
        <authorList>
            <person name="Yin J."/>
        </authorList>
    </citation>
    <scope>NUCLEOTIDE SEQUENCE</scope>
    <source>
        <strain evidence="4">Cra20</strain>
    </source>
</reference>
<proteinExistence type="predicted"/>
<dbReference type="PANTHER" id="PTHR34183">
    <property type="entry name" value="ENDOLYTIC PEPTIDOGLYCAN TRANSGLYCOSYLASE RLPA"/>
    <property type="match status" value="1"/>
</dbReference>
<accession>A0ABU3N028</accession>
<name>A0ABU3N028_9SPHN</name>
<dbReference type="PROSITE" id="PS51724">
    <property type="entry name" value="SPOR"/>
    <property type="match status" value="1"/>
</dbReference>
<protein>
    <submittedName>
        <fullName evidence="4">SPOR domain-containing protein</fullName>
    </submittedName>
</protein>
<evidence type="ECO:0000256" key="1">
    <source>
        <dbReference type="SAM" id="MobiDB-lite"/>
    </source>
</evidence>
<dbReference type="Gene3D" id="2.40.40.10">
    <property type="entry name" value="RlpA-like domain"/>
    <property type="match status" value="1"/>
</dbReference>
<dbReference type="Gene3D" id="3.30.70.1070">
    <property type="entry name" value="Sporulation related repeat"/>
    <property type="match status" value="1"/>
</dbReference>
<comment type="caution">
    <text evidence="4">The sequence shown here is derived from an EMBL/GenBank/DDBJ whole genome shotgun (WGS) entry which is preliminary data.</text>
</comment>
<feature type="signal peptide" evidence="2">
    <location>
        <begin position="1"/>
        <end position="24"/>
    </location>
</feature>
<feature type="chain" id="PRO_5046904813" evidence="2">
    <location>
        <begin position="25"/>
        <end position="292"/>
    </location>
</feature>